<accession>A0A7G6VWY3</accession>
<name>A0A7G6VWY3_9SPHN</name>
<evidence type="ECO:0000313" key="2">
    <source>
        <dbReference type="Proteomes" id="UP000515297"/>
    </source>
</evidence>
<protein>
    <submittedName>
        <fullName evidence="1">Uncharacterized protein</fullName>
    </submittedName>
</protein>
<organism evidence="1 2">
    <name type="scientific">Croceicoccus marinus</name>
    <dbReference type="NCBI Taxonomy" id="450378"/>
    <lineage>
        <taxon>Bacteria</taxon>
        <taxon>Pseudomonadati</taxon>
        <taxon>Pseudomonadota</taxon>
        <taxon>Alphaproteobacteria</taxon>
        <taxon>Sphingomonadales</taxon>
        <taxon>Erythrobacteraceae</taxon>
        <taxon>Croceicoccus</taxon>
    </lineage>
</organism>
<sequence length="59" mass="6390">MVSFMRLGLSAAYPPVKPERRGLHDIIDSGEQLLPDWPLAAPAHDTVRTAARNPLRGAG</sequence>
<dbReference type="EMBL" id="CP060052">
    <property type="protein sequence ID" value="QNE06248.1"/>
    <property type="molecule type" value="Genomic_DNA"/>
</dbReference>
<dbReference type="AlphaFoldDB" id="A0A7G6VWY3"/>
<proteinExistence type="predicted"/>
<dbReference type="Proteomes" id="UP000515297">
    <property type="component" value="Chromosome"/>
</dbReference>
<evidence type="ECO:0000313" key="1">
    <source>
        <dbReference type="EMBL" id="QNE06248.1"/>
    </source>
</evidence>
<reference evidence="1 2" key="1">
    <citation type="submission" date="2020-08" db="EMBL/GenBank/DDBJ databases">
        <authorList>
            <person name="Liu G."/>
            <person name="Sun C."/>
        </authorList>
    </citation>
    <scope>NUCLEOTIDE SEQUENCE [LARGE SCALE GENOMIC DNA]</scope>
    <source>
        <strain evidence="1 2">OT19</strain>
    </source>
</reference>
<gene>
    <name evidence="1" type="ORF">H4O24_06475</name>
</gene>